<evidence type="ECO:0000313" key="2">
    <source>
        <dbReference type="EMBL" id="PWS31237.1"/>
    </source>
</evidence>
<dbReference type="Pfam" id="PF00570">
    <property type="entry name" value="HRDC"/>
    <property type="match status" value="1"/>
</dbReference>
<keyword evidence="3" id="KW-1185">Reference proteome</keyword>
<keyword evidence="2" id="KW-0547">Nucleotide-binding</keyword>
<gene>
    <name evidence="2" type="ORF">DF947_11565</name>
</gene>
<dbReference type="GO" id="GO:0000166">
    <property type="term" value="F:nucleotide binding"/>
    <property type="evidence" value="ECO:0007669"/>
    <property type="project" value="InterPro"/>
</dbReference>
<feature type="domain" description="HRDC" evidence="1">
    <location>
        <begin position="622"/>
        <end position="702"/>
    </location>
</feature>
<dbReference type="GO" id="GO:0003678">
    <property type="term" value="F:DNA helicase activity"/>
    <property type="evidence" value="ECO:0007669"/>
    <property type="project" value="InterPro"/>
</dbReference>
<dbReference type="InterPro" id="IPR010997">
    <property type="entry name" value="HRDC-like_sf"/>
</dbReference>
<name>A0A317EZK0_9SPHI</name>
<dbReference type="PANTHER" id="PTHR47642">
    <property type="entry name" value="ATP-DEPENDENT DNA HELICASE"/>
    <property type="match status" value="1"/>
</dbReference>
<accession>A0A317EZK0</accession>
<dbReference type="InterPro" id="IPR051055">
    <property type="entry name" value="PIF1_helicase"/>
</dbReference>
<dbReference type="EMBL" id="QGNY01000004">
    <property type="protein sequence ID" value="PWS31237.1"/>
    <property type="molecule type" value="Genomic_DNA"/>
</dbReference>
<dbReference type="SMART" id="SM00341">
    <property type="entry name" value="HRDC"/>
    <property type="match status" value="1"/>
</dbReference>
<keyword evidence="2" id="KW-0067">ATP-binding</keyword>
<dbReference type="Proteomes" id="UP000245391">
    <property type="component" value="Unassembled WGS sequence"/>
</dbReference>
<dbReference type="CDD" id="cd18809">
    <property type="entry name" value="SF1_C_RecD"/>
    <property type="match status" value="1"/>
</dbReference>
<dbReference type="FunFam" id="3.40.50.300:FF:001498">
    <property type="entry name" value="ATP-dependent DNA helicase"/>
    <property type="match status" value="1"/>
</dbReference>
<dbReference type="RefSeq" id="WP_109929930.1">
    <property type="nucleotide sequence ID" value="NZ_QGNY01000004.1"/>
</dbReference>
<keyword evidence="2" id="KW-0378">Hydrolase</keyword>
<dbReference type="InterPro" id="IPR010285">
    <property type="entry name" value="DNA_helicase_pif1-like_DEAD"/>
</dbReference>
<evidence type="ECO:0000313" key="3">
    <source>
        <dbReference type="Proteomes" id="UP000245391"/>
    </source>
</evidence>
<dbReference type="SUPFAM" id="SSF52540">
    <property type="entry name" value="P-loop containing nucleoside triphosphate hydrolases"/>
    <property type="match status" value="2"/>
</dbReference>
<organism evidence="2 3">
    <name type="scientific">Pedobacter paludis</name>
    <dbReference type="NCBI Taxonomy" id="2203212"/>
    <lineage>
        <taxon>Bacteria</taxon>
        <taxon>Pseudomonadati</taxon>
        <taxon>Bacteroidota</taxon>
        <taxon>Sphingobacteriia</taxon>
        <taxon>Sphingobacteriales</taxon>
        <taxon>Sphingobacteriaceae</taxon>
        <taxon>Pedobacter</taxon>
    </lineage>
</organism>
<comment type="caution">
    <text evidence="2">The sequence shown here is derived from an EMBL/GenBank/DDBJ whole genome shotgun (WGS) entry which is preliminary data.</text>
</comment>
<dbReference type="Gene3D" id="3.40.50.300">
    <property type="entry name" value="P-loop containing nucleotide triphosphate hydrolases"/>
    <property type="match status" value="2"/>
</dbReference>
<proteinExistence type="predicted"/>
<reference evidence="3" key="1">
    <citation type="submission" date="2018-05" db="EMBL/GenBank/DDBJ databases">
        <title>Pedobacter paludis sp. nov., isolated from wetland soil.</title>
        <authorList>
            <person name="Zhang Y."/>
        </authorList>
    </citation>
    <scope>NUCLEOTIDE SEQUENCE [LARGE SCALE GENOMIC DNA]</scope>
    <source>
        <strain evidence="3">R-8</strain>
    </source>
</reference>
<dbReference type="PROSITE" id="PS50967">
    <property type="entry name" value="HRDC"/>
    <property type="match status" value="1"/>
</dbReference>
<dbReference type="InterPro" id="IPR027417">
    <property type="entry name" value="P-loop_NTPase"/>
</dbReference>
<dbReference type="SUPFAM" id="SSF47819">
    <property type="entry name" value="HRDC-like"/>
    <property type="match status" value="1"/>
</dbReference>
<dbReference type="OrthoDB" id="9763659at2"/>
<dbReference type="InterPro" id="IPR002121">
    <property type="entry name" value="HRDC_dom"/>
</dbReference>
<keyword evidence="2" id="KW-0347">Helicase</keyword>
<dbReference type="AlphaFoldDB" id="A0A317EZK0"/>
<dbReference type="GO" id="GO:0006281">
    <property type="term" value="P:DNA repair"/>
    <property type="evidence" value="ECO:0007669"/>
    <property type="project" value="InterPro"/>
</dbReference>
<dbReference type="GO" id="GO:0000723">
    <property type="term" value="P:telomere maintenance"/>
    <property type="evidence" value="ECO:0007669"/>
    <property type="project" value="InterPro"/>
</dbReference>
<dbReference type="Gene3D" id="1.10.150.80">
    <property type="entry name" value="HRDC domain"/>
    <property type="match status" value="1"/>
</dbReference>
<dbReference type="Pfam" id="PF05970">
    <property type="entry name" value="PIF1"/>
    <property type="match status" value="1"/>
</dbReference>
<dbReference type="GO" id="GO:0003676">
    <property type="term" value="F:nucleic acid binding"/>
    <property type="evidence" value="ECO:0007669"/>
    <property type="project" value="InterPro"/>
</dbReference>
<protein>
    <submittedName>
        <fullName evidence="2">Helicase</fullName>
    </submittedName>
</protein>
<sequence length="702" mass="78988">MNSPSPDNQLILDFLSATNKPIFLTGKAGTGKTTLLRHIKSTIDKNFAVVAPTAVAAINAGGVTLHSFFQIPFGPLIPVINESGEHNQAIKYSEEKIRLLKCLELLIIDEISMVRADLIDFIDLTLRKVKGSNRPFGGVQLLMIGDLYQLSPIFHDAWHILKEYYKSPYFFDSLVFKAVNVTTFTLEKVYRQSDPIFLEILNKIRENNINQELLATLNKRYDPTLNDVWKDEYITLTTHNNLVTEINSDCLNKLSGEIHSFSANITGDFPKDAYPVDENLILKAGAQVMFIKNDSSGKKQFYNGKAAKIVSIENDIIKVQFMDGGSEIEVEREIWQNVKYNLSETENKINEVNTGSFAQFPFKLAWAITVHKSQGLTFDKAIIDVSAAFAHGHAYVALSRCRSLDGLILKSPVKIENIITDARVVEFTQKSSATNADQATLQKSENEYAWNLISDLLDFSSIINDWKILKRSVFKDKDEQRDFSEIFDPLNQKIENEVIKIAAGFVKQELSKISILKPISEEKPFIERLKKAAAYFSPKLESAVVELNKIINLNFYNDTNSDKIINLATTCRNSLSAKISLFKLDWDLFSVKKFIRALHSTSQNDKVEKAFFAPKKATLPKDISNLQLYKSLISWRKIHGELKNKPEHTVLSDQTLILIASKLPRNTEQLASIKGVGIGNAVELGSAITKLVNDYLGTSSLF</sequence>
<dbReference type="InterPro" id="IPR044876">
    <property type="entry name" value="HRDC_dom_sf"/>
</dbReference>
<evidence type="ECO:0000259" key="1">
    <source>
        <dbReference type="PROSITE" id="PS50967"/>
    </source>
</evidence>